<keyword evidence="1" id="KW-0472">Membrane</keyword>
<proteinExistence type="predicted"/>
<comment type="caution">
    <text evidence="3">The sequence shown here is derived from an EMBL/GenBank/DDBJ whole genome shotgun (WGS) entry which is preliminary data.</text>
</comment>
<name>A0A0V7ZBP9_9CYAN</name>
<feature type="domain" description="DUF6737" evidence="2">
    <location>
        <begin position="8"/>
        <end position="68"/>
    </location>
</feature>
<organism evidence="3 4">
    <name type="scientific">Mastigocoleus testarum BC008</name>
    <dbReference type="NCBI Taxonomy" id="371196"/>
    <lineage>
        <taxon>Bacteria</taxon>
        <taxon>Bacillati</taxon>
        <taxon>Cyanobacteriota</taxon>
        <taxon>Cyanophyceae</taxon>
        <taxon>Nostocales</taxon>
        <taxon>Hapalosiphonaceae</taxon>
        <taxon>Mastigocoleus</taxon>
    </lineage>
</organism>
<gene>
    <name evidence="3" type="ORF">BC008_07815</name>
</gene>
<evidence type="ECO:0000313" key="4">
    <source>
        <dbReference type="Proteomes" id="UP000053372"/>
    </source>
</evidence>
<accession>A0A0V7ZBP9</accession>
<keyword evidence="1" id="KW-1133">Transmembrane helix</keyword>
<dbReference type="OrthoDB" id="426582at2"/>
<feature type="transmembrane region" description="Helical" evidence="1">
    <location>
        <begin position="20"/>
        <end position="37"/>
    </location>
</feature>
<dbReference type="InterPro" id="IPR046625">
    <property type="entry name" value="DUF6737"/>
</dbReference>
<dbReference type="AlphaFoldDB" id="A0A0V7ZBP9"/>
<dbReference type="PANTHER" id="PTHR36046:SF1">
    <property type="entry name" value="DUF6737 DOMAIN-CONTAINING PROTEIN"/>
    <property type="match status" value="1"/>
</dbReference>
<keyword evidence="4" id="KW-1185">Reference proteome</keyword>
<evidence type="ECO:0000259" key="2">
    <source>
        <dbReference type="Pfam" id="PF20522"/>
    </source>
</evidence>
<keyword evidence="1" id="KW-0812">Transmembrane</keyword>
<sequence>MNKQKPVSVWNYKPWWCQPWSILLVGITIIGGSWLISKLIFGMVWLTLLVAIPVLTWMGFFLLLYPQLVVRSGLLDSYQAEIDNSSREIS</sequence>
<protein>
    <recommendedName>
        <fullName evidence="2">DUF6737 domain-containing protein</fullName>
    </recommendedName>
</protein>
<evidence type="ECO:0000256" key="1">
    <source>
        <dbReference type="SAM" id="Phobius"/>
    </source>
</evidence>
<dbReference type="Proteomes" id="UP000053372">
    <property type="component" value="Unassembled WGS sequence"/>
</dbReference>
<feature type="transmembrane region" description="Helical" evidence="1">
    <location>
        <begin position="44"/>
        <end position="65"/>
    </location>
</feature>
<dbReference type="Pfam" id="PF20522">
    <property type="entry name" value="DUF6737"/>
    <property type="match status" value="1"/>
</dbReference>
<dbReference type="RefSeq" id="WP_058184856.1">
    <property type="nucleotide sequence ID" value="NZ_LMTZ01000167.1"/>
</dbReference>
<dbReference type="EMBL" id="LMTZ01000167">
    <property type="protein sequence ID" value="KST61941.1"/>
    <property type="molecule type" value="Genomic_DNA"/>
</dbReference>
<dbReference type="PANTHER" id="PTHR36046">
    <property type="entry name" value="PROTEIN, PUTATIVE-RELATED"/>
    <property type="match status" value="1"/>
</dbReference>
<evidence type="ECO:0000313" key="3">
    <source>
        <dbReference type="EMBL" id="KST61941.1"/>
    </source>
</evidence>
<reference evidence="3 4" key="1">
    <citation type="journal article" date="2015" name="Genome Announc.">
        <title>Draft Genome of the Euendolithic (true boring) Cyanobacterium Mastigocoleus testarum strain BC008.</title>
        <authorList>
            <person name="Guida B.S."/>
            <person name="Garcia-Pichel F."/>
        </authorList>
    </citation>
    <scope>NUCLEOTIDE SEQUENCE [LARGE SCALE GENOMIC DNA]</scope>
    <source>
        <strain evidence="3 4">BC008</strain>
    </source>
</reference>